<dbReference type="InterPro" id="IPR026188">
    <property type="entry name" value="Lebercilin-like"/>
</dbReference>
<feature type="region of interest" description="Disordered" evidence="6">
    <location>
        <begin position="318"/>
        <end position="392"/>
    </location>
</feature>
<feature type="domain" description="Lebercilin" evidence="7">
    <location>
        <begin position="102"/>
        <end position="278"/>
    </location>
</feature>
<dbReference type="AlphaFoldDB" id="A0A3Q2UWQ0"/>
<dbReference type="GO" id="GO:0005930">
    <property type="term" value="C:axoneme"/>
    <property type="evidence" value="ECO:0007669"/>
    <property type="project" value="TreeGrafter"/>
</dbReference>
<dbReference type="Pfam" id="PF15619">
    <property type="entry name" value="Lebercilin"/>
    <property type="match status" value="1"/>
</dbReference>
<feature type="compositionally biased region" description="Basic and acidic residues" evidence="6">
    <location>
        <begin position="1"/>
        <end position="13"/>
    </location>
</feature>
<organism evidence="8 9">
    <name type="scientific">Haplochromis burtoni</name>
    <name type="common">Burton's mouthbrooder</name>
    <name type="synonym">Chromis burtoni</name>
    <dbReference type="NCBI Taxonomy" id="8153"/>
    <lineage>
        <taxon>Eukaryota</taxon>
        <taxon>Metazoa</taxon>
        <taxon>Chordata</taxon>
        <taxon>Craniata</taxon>
        <taxon>Vertebrata</taxon>
        <taxon>Euteleostomi</taxon>
        <taxon>Actinopterygii</taxon>
        <taxon>Neopterygii</taxon>
        <taxon>Teleostei</taxon>
        <taxon>Neoteleostei</taxon>
        <taxon>Acanthomorphata</taxon>
        <taxon>Ovalentaria</taxon>
        <taxon>Cichlomorphae</taxon>
        <taxon>Cichliformes</taxon>
        <taxon>Cichlidae</taxon>
        <taxon>African cichlids</taxon>
        <taxon>Pseudocrenilabrinae</taxon>
        <taxon>Haplochromini</taxon>
        <taxon>Haplochromis</taxon>
    </lineage>
</organism>
<evidence type="ECO:0000313" key="8">
    <source>
        <dbReference type="Ensembl" id="ENSHBUP00000002297.1"/>
    </source>
</evidence>
<accession>A0A3Q2UWQ0</accession>
<feature type="compositionally biased region" description="Basic and acidic residues" evidence="6">
    <location>
        <begin position="335"/>
        <end position="345"/>
    </location>
</feature>
<evidence type="ECO:0000256" key="4">
    <source>
        <dbReference type="ARBA" id="ARBA00041402"/>
    </source>
</evidence>
<sequence length="473" mass="54178">MMQKAVAHEKQDEGMTSSSDTSIWSSPSGSYSSSDDPQYTSVCEDKADAIPSFQWQGSKRSRRLVFGNKAHGGSMQKTNPTTNCYMVSLPPIRSLETPKPSLKRIRELENKVWSLQQQLCESRAENKLLKNVQHRHMVALQHFQDSENSIAQTETKHKNEARALQHLLRETRTCRDNLARQLRSTEDKMLHTREALQHLQLLSQDHNLLEREELTLRLAKASAELEEKDKKILDMEKNFELCQASFKRQIVTEQRKMKEARKISIHLQQQVYQLTRELAGRYGPAQKFSVIKRLERKGPAHLSLKENHQDDAKISANCSDIRSSDNSPEPLNEEDCIKEKEEPEPTRALNGPESIVKHQFSDICSDESPENENNGEAPRVQEETRQTQHESTMAFTLERCLNRAAPKRKESRFPRIRSSYTFKQTTENLHCGRPAYSTEDLSPQESSEVEILSRIPELHLPDEKTDGGGAHSS</sequence>
<dbReference type="Ensembl" id="ENSHBUT00000012340.1">
    <property type="protein sequence ID" value="ENSHBUP00000002297.1"/>
    <property type="gene ID" value="ENSHBUG00000003507.1"/>
</dbReference>
<dbReference type="PANTHER" id="PTHR16650:SF9">
    <property type="entry name" value="LEBERCILIN-LIKE PROTEIN"/>
    <property type="match status" value="1"/>
</dbReference>
<evidence type="ECO:0000256" key="5">
    <source>
        <dbReference type="SAM" id="Coils"/>
    </source>
</evidence>
<evidence type="ECO:0000256" key="3">
    <source>
        <dbReference type="ARBA" id="ARBA00041189"/>
    </source>
</evidence>
<evidence type="ECO:0000313" key="9">
    <source>
        <dbReference type="Proteomes" id="UP000264840"/>
    </source>
</evidence>
<reference evidence="8" key="2">
    <citation type="submission" date="2025-09" db="UniProtKB">
        <authorList>
            <consortium name="Ensembl"/>
        </authorList>
    </citation>
    <scope>IDENTIFICATION</scope>
</reference>
<dbReference type="InterPro" id="IPR028933">
    <property type="entry name" value="Lebercilin_dom"/>
</dbReference>
<protein>
    <recommendedName>
        <fullName evidence="3">Lebercilin-like protein</fullName>
    </recommendedName>
    <alternativeName>
        <fullName evidence="4">Leber congenital amaurosis 5-like protein</fullName>
    </alternativeName>
</protein>
<dbReference type="PANTHER" id="PTHR16650">
    <property type="entry name" value="C21ORF13-RELATED"/>
    <property type="match status" value="1"/>
</dbReference>
<dbReference type="GeneTree" id="ENSGT00560000077266"/>
<dbReference type="GO" id="GO:0042073">
    <property type="term" value="P:intraciliary transport"/>
    <property type="evidence" value="ECO:0007669"/>
    <property type="project" value="TreeGrafter"/>
</dbReference>
<reference evidence="8" key="1">
    <citation type="submission" date="2025-08" db="UniProtKB">
        <authorList>
            <consortium name="Ensembl"/>
        </authorList>
    </citation>
    <scope>IDENTIFICATION</scope>
</reference>
<keyword evidence="2 5" id="KW-0175">Coiled coil</keyword>
<keyword evidence="9" id="KW-1185">Reference proteome</keyword>
<dbReference type="Proteomes" id="UP000264840">
    <property type="component" value="Unplaced"/>
</dbReference>
<name>A0A3Q2UWQ0_HAPBU</name>
<evidence type="ECO:0000259" key="7">
    <source>
        <dbReference type="Pfam" id="PF15619"/>
    </source>
</evidence>
<evidence type="ECO:0000256" key="2">
    <source>
        <dbReference type="ARBA" id="ARBA00023054"/>
    </source>
</evidence>
<comment type="similarity">
    <text evidence="1">Belongs to the LCA5 family.</text>
</comment>
<feature type="compositionally biased region" description="Basic and acidic residues" evidence="6">
    <location>
        <begin position="379"/>
        <end position="388"/>
    </location>
</feature>
<feature type="compositionally biased region" description="Polar residues" evidence="6">
    <location>
        <begin position="318"/>
        <end position="329"/>
    </location>
</feature>
<evidence type="ECO:0000256" key="6">
    <source>
        <dbReference type="SAM" id="MobiDB-lite"/>
    </source>
</evidence>
<feature type="region of interest" description="Disordered" evidence="6">
    <location>
        <begin position="424"/>
        <end position="473"/>
    </location>
</feature>
<feature type="compositionally biased region" description="Low complexity" evidence="6">
    <location>
        <begin position="17"/>
        <end position="34"/>
    </location>
</feature>
<feature type="compositionally biased region" description="Basic and acidic residues" evidence="6">
    <location>
        <begin position="456"/>
        <end position="466"/>
    </location>
</feature>
<evidence type="ECO:0000256" key="1">
    <source>
        <dbReference type="ARBA" id="ARBA00010229"/>
    </source>
</evidence>
<feature type="coiled-coil region" evidence="5">
    <location>
        <begin position="211"/>
        <end position="238"/>
    </location>
</feature>
<proteinExistence type="inferred from homology"/>
<feature type="region of interest" description="Disordered" evidence="6">
    <location>
        <begin position="1"/>
        <end position="40"/>
    </location>
</feature>